<keyword evidence="3" id="KW-1185">Reference proteome</keyword>
<evidence type="ECO:0000256" key="1">
    <source>
        <dbReference type="SAM" id="MobiDB-lite"/>
    </source>
</evidence>
<dbReference type="AlphaFoldDB" id="A0A0N4XX54"/>
<dbReference type="Proteomes" id="UP000271162">
    <property type="component" value="Unassembled WGS sequence"/>
</dbReference>
<gene>
    <name evidence="2" type="ORF">NBR_LOCUS7537</name>
</gene>
<reference evidence="4" key="1">
    <citation type="submission" date="2017-02" db="UniProtKB">
        <authorList>
            <consortium name="WormBaseParasite"/>
        </authorList>
    </citation>
    <scope>IDENTIFICATION</scope>
</reference>
<proteinExistence type="predicted"/>
<protein>
    <submittedName>
        <fullName evidence="4">Ovule protein</fullName>
    </submittedName>
</protein>
<evidence type="ECO:0000313" key="2">
    <source>
        <dbReference type="EMBL" id="VDL71126.1"/>
    </source>
</evidence>
<dbReference type="WBParaSite" id="NBR_0000753601-mRNA-1">
    <property type="protein sequence ID" value="NBR_0000753601-mRNA-1"/>
    <property type="gene ID" value="NBR_0000753601"/>
</dbReference>
<feature type="region of interest" description="Disordered" evidence="1">
    <location>
        <begin position="28"/>
        <end position="81"/>
    </location>
</feature>
<accession>A0A0N4XX54</accession>
<reference evidence="2 3" key="2">
    <citation type="submission" date="2018-11" db="EMBL/GenBank/DDBJ databases">
        <authorList>
            <consortium name="Pathogen Informatics"/>
        </authorList>
    </citation>
    <scope>NUCLEOTIDE SEQUENCE [LARGE SCALE GENOMIC DNA]</scope>
</reference>
<dbReference type="EMBL" id="UYSL01019899">
    <property type="protein sequence ID" value="VDL71126.1"/>
    <property type="molecule type" value="Genomic_DNA"/>
</dbReference>
<name>A0A0N4XX54_NIPBR</name>
<organism evidence="4">
    <name type="scientific">Nippostrongylus brasiliensis</name>
    <name type="common">Rat hookworm</name>
    <dbReference type="NCBI Taxonomy" id="27835"/>
    <lineage>
        <taxon>Eukaryota</taxon>
        <taxon>Metazoa</taxon>
        <taxon>Ecdysozoa</taxon>
        <taxon>Nematoda</taxon>
        <taxon>Chromadorea</taxon>
        <taxon>Rhabditida</taxon>
        <taxon>Rhabditina</taxon>
        <taxon>Rhabditomorpha</taxon>
        <taxon>Strongyloidea</taxon>
        <taxon>Heligmosomidae</taxon>
        <taxon>Nippostrongylus</taxon>
    </lineage>
</organism>
<sequence>MEKTVTSYGYMTQRVIVKAMASAVTDAHSQTPVSGEGMRGSSMQQGRHRGVTKLVRKCQSDVVSKQGRSKKDNIEGLASKP</sequence>
<feature type="compositionally biased region" description="Basic residues" evidence="1">
    <location>
        <begin position="46"/>
        <end position="56"/>
    </location>
</feature>
<evidence type="ECO:0000313" key="4">
    <source>
        <dbReference type="WBParaSite" id="NBR_0000753601-mRNA-1"/>
    </source>
</evidence>
<evidence type="ECO:0000313" key="3">
    <source>
        <dbReference type="Proteomes" id="UP000271162"/>
    </source>
</evidence>